<name>M3UIP6_GORML</name>
<keyword evidence="2" id="KW-0812">Transmembrane</keyword>
<dbReference type="eggNOG" id="COG1835">
    <property type="taxonomic scope" value="Bacteria"/>
</dbReference>
<organism evidence="4 5">
    <name type="scientific">Gordonia malaquae NBRC 108250</name>
    <dbReference type="NCBI Taxonomy" id="1223542"/>
    <lineage>
        <taxon>Bacteria</taxon>
        <taxon>Bacillati</taxon>
        <taxon>Actinomycetota</taxon>
        <taxon>Actinomycetes</taxon>
        <taxon>Mycobacteriales</taxon>
        <taxon>Gordoniaceae</taxon>
        <taxon>Gordonia</taxon>
    </lineage>
</organism>
<keyword evidence="5" id="KW-1185">Reference proteome</keyword>
<dbReference type="PANTHER" id="PTHR23028">
    <property type="entry name" value="ACETYLTRANSFERASE"/>
    <property type="match status" value="1"/>
</dbReference>
<evidence type="ECO:0000313" key="5">
    <source>
        <dbReference type="Proteomes" id="UP000035009"/>
    </source>
</evidence>
<feature type="transmembrane region" description="Helical" evidence="2">
    <location>
        <begin position="492"/>
        <end position="513"/>
    </location>
</feature>
<protein>
    <submittedName>
        <fullName evidence="4">Putative acetyltransferase</fullName>
    </submittedName>
</protein>
<feature type="transmembrane region" description="Helical" evidence="2">
    <location>
        <begin position="313"/>
        <end position="333"/>
    </location>
</feature>
<evidence type="ECO:0000256" key="2">
    <source>
        <dbReference type="SAM" id="Phobius"/>
    </source>
</evidence>
<evidence type="ECO:0000256" key="1">
    <source>
        <dbReference type="SAM" id="MobiDB-lite"/>
    </source>
</evidence>
<evidence type="ECO:0000313" key="4">
    <source>
        <dbReference type="EMBL" id="GAC79335.1"/>
    </source>
</evidence>
<dbReference type="GO" id="GO:0016747">
    <property type="term" value="F:acyltransferase activity, transferring groups other than amino-acyl groups"/>
    <property type="evidence" value="ECO:0007669"/>
    <property type="project" value="InterPro"/>
</dbReference>
<gene>
    <name evidence="4" type="ORF">GM1_008_00970</name>
</gene>
<feature type="transmembrane region" description="Helical" evidence="2">
    <location>
        <begin position="345"/>
        <end position="367"/>
    </location>
</feature>
<dbReference type="InterPro" id="IPR050879">
    <property type="entry name" value="Acyltransferase_3"/>
</dbReference>
<feature type="domain" description="Acyltransferase 3" evidence="3">
    <location>
        <begin position="112"/>
        <end position="462"/>
    </location>
</feature>
<feature type="transmembrane region" description="Helical" evidence="2">
    <location>
        <begin position="178"/>
        <end position="197"/>
    </location>
</feature>
<dbReference type="AlphaFoldDB" id="M3UIP6"/>
<feature type="transmembrane region" description="Helical" evidence="2">
    <location>
        <begin position="373"/>
        <end position="390"/>
    </location>
</feature>
<dbReference type="OrthoDB" id="3404679at2"/>
<sequence length="721" mass="77116">MTGTITERPRAHSVAIRKPRLVEEAVDVALPESDEVVNVVEETLPDASPTPEPAVEPADPVVEEPVDLALPVEPVAEQAAGSAQEATPEADSDPEPAPQPRPKPGGIRRAPALDGLRGIAVLSVVVYHLFGDVMRGGYLGVDIFFVLSGFLITSLLVREFGAGGRVSLNGFWTRRARRILPASVAVLVVSSAVAGLIGGDVAVKLKEQFFSSLLFVNNWVQIAQSQSYFAETTPRIFMHYWSLAIEEQFYVIWPLMFLGVMVLTRKLEIRRRLLVAAAIATVLGLASAAAMALLHDPAADPSRVYFGSDTHLFGLLAGAALALVITAPASDAVDSWPLRRSPEVAKWLGLIVAPVAFVGLIVMLFVLPDTASATYRGGLLVACLLTTVLVHNAVREEGPIPTVLSNRALRWFGARSFSLYLWHWPAFIFTRELINGSGIDATHTMPGWMVGVIAAAVSVGLSELSYRWIETPFRRLGFRGVLTAVGASARRVAPLAGVAAVLAVVMLAGSALGSSPSKSALEQQLDDLAEMQRQANEAPAVVLPPKPSRELPTGPEVTAVGDSVMLASSQALRRRLPGIYIDAEVSRHYSGGEGVLADLLANDKMREFVVLGFGTNGQAFPGQLNRIVRMLGPDRKVVLVVPFGPVDGIPQAADQVLRYVKRKPNVYLAPWCSIAAANPADLGADGVHPVGPGLRLYADAVEQGLRQAVRGERDPNITCPL</sequence>
<proteinExistence type="predicted"/>
<dbReference type="SUPFAM" id="SSF52266">
    <property type="entry name" value="SGNH hydrolase"/>
    <property type="match status" value="1"/>
</dbReference>
<dbReference type="InterPro" id="IPR002656">
    <property type="entry name" value="Acyl_transf_3_dom"/>
</dbReference>
<feature type="transmembrane region" description="Helical" evidence="2">
    <location>
        <begin position="411"/>
        <end position="428"/>
    </location>
</feature>
<keyword evidence="2" id="KW-1133">Transmembrane helix</keyword>
<dbReference type="Proteomes" id="UP000035009">
    <property type="component" value="Unassembled WGS sequence"/>
</dbReference>
<keyword evidence="2" id="KW-0472">Membrane</keyword>
<evidence type="ECO:0000259" key="3">
    <source>
        <dbReference type="Pfam" id="PF01757"/>
    </source>
</evidence>
<dbReference type="PANTHER" id="PTHR23028:SF53">
    <property type="entry name" value="ACYL_TRANSF_3 DOMAIN-CONTAINING PROTEIN"/>
    <property type="match status" value="1"/>
</dbReference>
<feature type="transmembrane region" description="Helical" evidence="2">
    <location>
        <begin position="136"/>
        <end position="157"/>
    </location>
</feature>
<accession>M3UIP6</accession>
<comment type="caution">
    <text evidence="4">The sequence shown here is derived from an EMBL/GenBank/DDBJ whole genome shotgun (WGS) entry which is preliminary data.</text>
</comment>
<keyword evidence="4" id="KW-0808">Transferase</keyword>
<dbReference type="EMBL" id="BAOP01000008">
    <property type="protein sequence ID" value="GAC79335.1"/>
    <property type="molecule type" value="Genomic_DNA"/>
</dbReference>
<dbReference type="GO" id="GO:0016020">
    <property type="term" value="C:membrane"/>
    <property type="evidence" value="ECO:0007669"/>
    <property type="project" value="TreeGrafter"/>
</dbReference>
<dbReference type="Pfam" id="PF01757">
    <property type="entry name" value="Acyl_transf_3"/>
    <property type="match status" value="1"/>
</dbReference>
<feature type="transmembrane region" description="Helical" evidence="2">
    <location>
        <begin position="248"/>
        <end position="264"/>
    </location>
</feature>
<feature type="transmembrane region" description="Helical" evidence="2">
    <location>
        <begin position="273"/>
        <end position="293"/>
    </location>
</feature>
<reference evidence="4 5" key="1">
    <citation type="submission" date="2013-02" db="EMBL/GenBank/DDBJ databases">
        <title>Whole genome shotgun sequence of Gordonia malaquae NBRC 108250.</title>
        <authorList>
            <person name="Yoshida I."/>
            <person name="Hosoyama A."/>
            <person name="Tsuchikane K."/>
            <person name="Ando Y."/>
            <person name="Baba S."/>
            <person name="Ohji S."/>
            <person name="Hamada M."/>
            <person name="Tamura T."/>
            <person name="Yamazoe A."/>
            <person name="Yamazaki S."/>
            <person name="Fujita N."/>
        </authorList>
    </citation>
    <scope>NUCLEOTIDE SEQUENCE [LARGE SCALE GENOMIC DNA]</scope>
    <source>
        <strain evidence="4 5">NBRC 108250</strain>
    </source>
</reference>
<dbReference type="GO" id="GO:0009103">
    <property type="term" value="P:lipopolysaccharide biosynthetic process"/>
    <property type="evidence" value="ECO:0007669"/>
    <property type="project" value="TreeGrafter"/>
</dbReference>
<feature type="transmembrane region" description="Helical" evidence="2">
    <location>
        <begin position="448"/>
        <end position="469"/>
    </location>
</feature>
<feature type="region of interest" description="Disordered" evidence="1">
    <location>
        <begin position="39"/>
        <end position="108"/>
    </location>
</feature>
<dbReference type="RefSeq" id="WP_008377680.1">
    <property type="nucleotide sequence ID" value="NZ_BAOP01000008.1"/>
</dbReference>